<dbReference type="PANTHER" id="PTHR14453">
    <property type="entry name" value="PARP/ZINC FINGER CCCH TYPE DOMAIN CONTAINING PROTEIN"/>
    <property type="match status" value="1"/>
</dbReference>
<dbReference type="InterPro" id="IPR034464">
    <property type="entry name" value="PAR10_RRM1_2"/>
</dbReference>
<accession>A0AA97JPA4</accession>
<dbReference type="CTD" id="84875"/>
<evidence type="ECO:0000256" key="1">
    <source>
        <dbReference type="ARBA" id="ARBA00004123"/>
    </source>
</evidence>
<evidence type="ECO:0000256" key="2">
    <source>
        <dbReference type="ARBA" id="ARBA00022676"/>
    </source>
</evidence>
<dbReference type="Gene3D" id="3.90.228.10">
    <property type="match status" value="1"/>
</dbReference>
<keyword evidence="3 7" id="KW-0808">Transferase</keyword>
<organism evidence="11 12">
    <name type="scientific">Eublepharis macularius</name>
    <name type="common">Leopard gecko</name>
    <name type="synonym">Cyrtodactylus macularius</name>
    <dbReference type="NCBI Taxonomy" id="481883"/>
    <lineage>
        <taxon>Eukaryota</taxon>
        <taxon>Metazoa</taxon>
        <taxon>Chordata</taxon>
        <taxon>Craniata</taxon>
        <taxon>Vertebrata</taxon>
        <taxon>Euteleostomi</taxon>
        <taxon>Lepidosauria</taxon>
        <taxon>Squamata</taxon>
        <taxon>Bifurcata</taxon>
        <taxon>Gekkota</taxon>
        <taxon>Eublepharidae</taxon>
        <taxon>Eublepharinae</taxon>
        <taxon>Eublepharis</taxon>
    </lineage>
</organism>
<dbReference type="Pfam" id="PF00644">
    <property type="entry name" value="PARP"/>
    <property type="match status" value="1"/>
</dbReference>
<dbReference type="GO" id="GO:0005737">
    <property type="term" value="C:cytoplasm"/>
    <property type="evidence" value="ECO:0007669"/>
    <property type="project" value="TreeGrafter"/>
</dbReference>
<dbReference type="RefSeq" id="XP_054841635.1">
    <property type="nucleotide sequence ID" value="XM_054985660.1"/>
</dbReference>
<proteinExistence type="inferred from homology"/>
<dbReference type="Gene3D" id="3.30.720.50">
    <property type="match status" value="1"/>
</dbReference>
<comment type="similarity">
    <text evidence="6">Belongs to the ARTD/PARP family.</text>
</comment>
<evidence type="ECO:0000256" key="8">
    <source>
        <dbReference type="SAM" id="MobiDB-lite"/>
    </source>
</evidence>
<dbReference type="GO" id="GO:0070212">
    <property type="term" value="P:protein poly-ADP-ribosylation"/>
    <property type="evidence" value="ECO:0007669"/>
    <property type="project" value="TreeGrafter"/>
</dbReference>
<dbReference type="PROSITE" id="PS50330">
    <property type="entry name" value="UIM"/>
    <property type="match status" value="1"/>
</dbReference>
<sequence>MAAVEVAGLPEGAADELVVLYFENRRRSGGGPVRSWRRRGARARLLFESPEDAARVLARGGHALQGAPLTVRAAAPRDFGKLLLRGLRARSGPALLELYVERLLAGRGGARFALHRSPAGDQALVQLPAPLGEAEFLALAERVRDQPLEEAGLELDWVEQTDSLLVGCRGDSGPLSQDLLELYFESKRSGGGPVQGVRLLRGGTRAIVSFQDPAVAERVLQRPHQLQGACLEVGPYYDFLEPAEDEASAAEAGASPEGGGASSLCVPLPEAALRCLLESALVLQELRGSVPECTLHLEEAGLCISGGDAAHRQQLQERVQEALRGAVQEHLPFSTRVLGFLQQQDVAARLAERLVGQGLGACYVPAQEEVLVVALKPSVARQAASFLGSVLASFSLPLSEGQLLALTSPRWAQEQERLRCCLVHLAESGAHLEGLTLSELQQENLARLTAFLQDSMPDETVVALEAGTLRYLQLYHQELLAALASVTLLPLEGADVTGFRLSGEARACQAAAELLQSLREAIHTQTVTLQLPGISRFLLDGRGQAVVQDLERRFRCVVGLERVHWSPVLVQHELEMSQVPLALSCRRDSLPGPAQPEALHGVAGKQSNANMEEIKSLLSALRPASVAAPAAEEEAWALGSSNVEEVEDLYTAPEQDAAAAAPLARQEEAGLGDRPTAEAEEAELLLAIQQSMDSARREEEELQRAQELSLRSYRQETEQAASPDAALQAVLSMSLEDVLQGAHSAQLVVCSAAEGDVALLTQELEAALQALLREETVHNEALCSLPPLCLEYLTHLEHKHAVRISLSGATATVRGFADYPVAATRDLALLLTRLLRAEVARGSRGVCWVHWDSSGRGSPTPYSAEATALLEQAWGQGHKRVDVFFDEKPFTIDFERMEEYDLGHARTLPIGRTEPPAASPAAQAGDEVKLLLLPESSEEFQQTVRCFYGTLEDFHNKIRIIKVEKVLHPLLYQQYLLKRAAMEKACGHQEVERILYHGTTEQASREICQFGFNRSFCGRNATRYGQGVYFAVQAFVSAHEQYSPSSWDGNKYIFVTRTLVGSYTTGREEMRAPPLQEGDAALRRYDSVVDSLERPSIFVIFNDTQAYPQYLITCQWSKRR</sequence>
<evidence type="ECO:0000256" key="7">
    <source>
        <dbReference type="RuleBase" id="RU362114"/>
    </source>
</evidence>
<dbReference type="SUPFAM" id="SSF54928">
    <property type="entry name" value="RNA-binding domain, RBD"/>
    <property type="match status" value="1"/>
</dbReference>
<dbReference type="InterPro" id="IPR012317">
    <property type="entry name" value="Poly(ADP-ribose)pol_cat_dom"/>
</dbReference>
<keyword evidence="5" id="KW-0539">Nucleus</keyword>
<feature type="region of interest" description="Disordered" evidence="8">
    <location>
        <begin position="656"/>
        <end position="677"/>
    </location>
</feature>
<dbReference type="InterPro" id="IPR003903">
    <property type="entry name" value="UIM_dom"/>
</dbReference>
<dbReference type="PANTHER" id="PTHR14453:SF94">
    <property type="entry name" value="PROTEIN MONO-ADP-RIBOSYLTRANSFERASE PARP10"/>
    <property type="match status" value="1"/>
</dbReference>
<dbReference type="Pfam" id="PF02825">
    <property type="entry name" value="WWE"/>
    <property type="match status" value="1"/>
</dbReference>
<comment type="subcellular location">
    <subcellularLocation>
        <location evidence="1">Nucleus</location>
    </subcellularLocation>
</comment>
<feature type="domain" description="PARP catalytic" evidence="10">
    <location>
        <begin position="916"/>
        <end position="1120"/>
    </location>
</feature>
<dbReference type="InterPro" id="IPR037197">
    <property type="entry name" value="WWE_dom_sf"/>
</dbReference>
<dbReference type="SUPFAM" id="SSF117839">
    <property type="entry name" value="WWE domain"/>
    <property type="match status" value="1"/>
</dbReference>
<dbReference type="InterPro" id="IPR052056">
    <property type="entry name" value="Mono-ARTD/PARP"/>
</dbReference>
<dbReference type="KEGG" id="emc:129333782"/>
<keyword evidence="11" id="KW-1185">Reference proteome</keyword>
<dbReference type="GO" id="GO:1990404">
    <property type="term" value="F:NAD+-protein mono-ADP-ribosyltransferase activity"/>
    <property type="evidence" value="ECO:0007669"/>
    <property type="project" value="TreeGrafter"/>
</dbReference>
<evidence type="ECO:0000256" key="3">
    <source>
        <dbReference type="ARBA" id="ARBA00022679"/>
    </source>
</evidence>
<gene>
    <name evidence="12" type="primary">PARP10</name>
</gene>
<protein>
    <recommendedName>
        <fullName evidence="7">Poly [ADP-ribose] polymerase</fullName>
        <shortName evidence="7">PARP</shortName>
        <ecNumber evidence="7">2.4.2.-</ecNumber>
    </recommendedName>
</protein>
<dbReference type="GO" id="GO:0003950">
    <property type="term" value="F:NAD+ poly-ADP-ribosyltransferase activity"/>
    <property type="evidence" value="ECO:0007669"/>
    <property type="project" value="UniProtKB-UniRule"/>
</dbReference>
<dbReference type="Gene3D" id="3.30.70.330">
    <property type="match status" value="2"/>
</dbReference>
<dbReference type="AlphaFoldDB" id="A0AA97JPA4"/>
<dbReference type="SUPFAM" id="SSF56399">
    <property type="entry name" value="ADP-ribosylation"/>
    <property type="match status" value="1"/>
</dbReference>
<dbReference type="Pfam" id="PF23085">
    <property type="entry name" value="RRM_PARP14_3"/>
    <property type="match status" value="2"/>
</dbReference>
<dbReference type="CDD" id="cd01439">
    <property type="entry name" value="TCCD_inducible_PARP_like"/>
    <property type="match status" value="1"/>
</dbReference>
<evidence type="ECO:0000256" key="4">
    <source>
        <dbReference type="ARBA" id="ARBA00023027"/>
    </source>
</evidence>
<feature type="domain" description="WWE" evidence="9">
    <location>
        <begin position="834"/>
        <end position="912"/>
    </location>
</feature>
<name>A0AA97JPA4_EUBMA</name>
<evidence type="ECO:0000256" key="5">
    <source>
        <dbReference type="ARBA" id="ARBA00023242"/>
    </source>
</evidence>
<evidence type="ECO:0000313" key="11">
    <source>
        <dbReference type="Proteomes" id="UP001190640"/>
    </source>
</evidence>
<evidence type="ECO:0000259" key="9">
    <source>
        <dbReference type="PROSITE" id="PS50918"/>
    </source>
</evidence>
<dbReference type="PROSITE" id="PS51059">
    <property type="entry name" value="PARP_CATALYTIC"/>
    <property type="match status" value="1"/>
</dbReference>
<dbReference type="GeneID" id="129333782"/>
<dbReference type="EC" id="2.4.2.-" evidence="7"/>
<dbReference type="InterPro" id="IPR035979">
    <property type="entry name" value="RBD_domain_sf"/>
</dbReference>
<dbReference type="FunFam" id="3.90.228.10:FF:000008">
    <property type="entry name" value="Poly [ADP-ribose] polymerase"/>
    <property type="match status" value="1"/>
</dbReference>
<evidence type="ECO:0000259" key="10">
    <source>
        <dbReference type="PROSITE" id="PS51059"/>
    </source>
</evidence>
<dbReference type="GO" id="GO:0005634">
    <property type="term" value="C:nucleus"/>
    <property type="evidence" value="ECO:0007669"/>
    <property type="project" value="UniProtKB-SubCell"/>
</dbReference>
<dbReference type="CDD" id="cd12547">
    <property type="entry name" value="RRM1_2_PAR10"/>
    <property type="match status" value="2"/>
</dbReference>
<dbReference type="GO" id="GO:0003676">
    <property type="term" value="F:nucleic acid binding"/>
    <property type="evidence" value="ECO:0007669"/>
    <property type="project" value="InterPro"/>
</dbReference>
<dbReference type="InterPro" id="IPR004170">
    <property type="entry name" value="WWE_dom"/>
</dbReference>
<keyword evidence="4 7" id="KW-0520">NAD</keyword>
<evidence type="ECO:0000256" key="6">
    <source>
        <dbReference type="ARBA" id="ARBA00024347"/>
    </source>
</evidence>
<dbReference type="GO" id="GO:0010629">
    <property type="term" value="P:negative regulation of gene expression"/>
    <property type="evidence" value="ECO:0007669"/>
    <property type="project" value="TreeGrafter"/>
</dbReference>
<dbReference type="PROSITE" id="PS50918">
    <property type="entry name" value="WWE"/>
    <property type="match status" value="1"/>
</dbReference>
<dbReference type="InterPro" id="IPR012677">
    <property type="entry name" value="Nucleotide-bd_a/b_plait_sf"/>
</dbReference>
<dbReference type="GO" id="GO:0003714">
    <property type="term" value="F:transcription corepressor activity"/>
    <property type="evidence" value="ECO:0007669"/>
    <property type="project" value="TreeGrafter"/>
</dbReference>
<keyword evidence="2 7" id="KW-0328">Glycosyltransferase</keyword>
<reference evidence="12" key="1">
    <citation type="submission" date="2025-08" db="UniProtKB">
        <authorList>
            <consortium name="RefSeq"/>
        </authorList>
    </citation>
    <scope>IDENTIFICATION</scope>
    <source>
        <tissue evidence="12">Blood</tissue>
    </source>
</reference>
<dbReference type="Proteomes" id="UP001190640">
    <property type="component" value="Chromosome 7"/>
</dbReference>
<evidence type="ECO:0000313" key="12">
    <source>
        <dbReference type="RefSeq" id="XP_054841635.1"/>
    </source>
</evidence>